<evidence type="ECO:0000256" key="1">
    <source>
        <dbReference type="SAM" id="MobiDB-lite"/>
    </source>
</evidence>
<feature type="compositionally biased region" description="Basic and acidic residues" evidence="1">
    <location>
        <begin position="150"/>
        <end position="169"/>
    </location>
</feature>
<accession>A0A6J4ST03</accession>
<feature type="region of interest" description="Disordered" evidence="1">
    <location>
        <begin position="1"/>
        <end position="21"/>
    </location>
</feature>
<reference evidence="2" key="1">
    <citation type="submission" date="2020-02" db="EMBL/GenBank/DDBJ databases">
        <authorList>
            <person name="Meier V. D."/>
        </authorList>
    </citation>
    <scope>NUCLEOTIDE SEQUENCE</scope>
    <source>
        <strain evidence="2">AVDCRST_MAG13</strain>
    </source>
</reference>
<protein>
    <submittedName>
        <fullName evidence="2">Uncharacterized protein</fullName>
    </submittedName>
</protein>
<feature type="region of interest" description="Disordered" evidence="1">
    <location>
        <begin position="117"/>
        <end position="188"/>
    </location>
</feature>
<gene>
    <name evidence="2" type="ORF">AVDCRST_MAG13-2432</name>
</gene>
<name>A0A6J4ST03_9ACTN</name>
<dbReference type="EMBL" id="CADCVO010000389">
    <property type="protein sequence ID" value="CAA9504547.1"/>
    <property type="molecule type" value="Genomic_DNA"/>
</dbReference>
<dbReference type="AlphaFoldDB" id="A0A6J4ST03"/>
<evidence type="ECO:0000313" key="2">
    <source>
        <dbReference type="EMBL" id="CAA9504547.1"/>
    </source>
</evidence>
<sequence length="188" mass="20010">MLARTGPVSEPTDALLEGYEADDRQAARADRLRQLLARGRAAGVDPDAQPPLRGLPAEVLDLGRVGRGDLVHVLHERAADGARAAAVDELGVVAAAEVVPPRRVGEGGHLAPVLLAPDRDRERPPRAPAAVAQQHELGAHRPMPRRRQQAAHDRVDHPDQELRGRRPLDCGRGGRNGHAAGCARDGAP</sequence>
<proteinExistence type="predicted"/>
<organism evidence="2">
    <name type="scientific">uncultured Solirubrobacteraceae bacterium</name>
    <dbReference type="NCBI Taxonomy" id="1162706"/>
    <lineage>
        <taxon>Bacteria</taxon>
        <taxon>Bacillati</taxon>
        <taxon>Actinomycetota</taxon>
        <taxon>Thermoleophilia</taxon>
        <taxon>Solirubrobacterales</taxon>
        <taxon>Solirubrobacteraceae</taxon>
        <taxon>environmental samples</taxon>
    </lineage>
</organism>